<protein>
    <recommendedName>
        <fullName evidence="3">Tetratricopeptide repeat protein</fullName>
    </recommendedName>
</protein>
<keyword evidence="2" id="KW-1185">Reference proteome</keyword>
<evidence type="ECO:0000313" key="2">
    <source>
        <dbReference type="Proteomes" id="UP001550739"/>
    </source>
</evidence>
<gene>
    <name evidence="1" type="ORF">AB0E89_21115</name>
</gene>
<name>A0ABV2ZKD9_9ACTN</name>
<evidence type="ECO:0008006" key="3">
    <source>
        <dbReference type="Google" id="ProtNLM"/>
    </source>
</evidence>
<accession>A0ABV2ZKD9</accession>
<dbReference type="EMBL" id="JBEZVE010000010">
    <property type="protein sequence ID" value="MEU3783019.1"/>
    <property type="molecule type" value="Genomic_DNA"/>
</dbReference>
<sequence length="76" mass="7783">MVQELHSAGARARLGGRHPLTLRLSVSYALLGCAEPGGVDRAERAVAEAARLLGEGHPTVRDARALLALLDSGGAG</sequence>
<dbReference type="RefSeq" id="WP_334574457.1">
    <property type="nucleotide sequence ID" value="NZ_JBEZVE010000010.1"/>
</dbReference>
<proteinExistence type="predicted"/>
<reference evidence="1 2" key="1">
    <citation type="submission" date="2024-06" db="EMBL/GenBank/DDBJ databases">
        <title>The Natural Products Discovery Center: Release of the First 8490 Sequenced Strains for Exploring Actinobacteria Biosynthetic Diversity.</title>
        <authorList>
            <person name="Kalkreuter E."/>
            <person name="Kautsar S.A."/>
            <person name="Yang D."/>
            <person name="Bader C.D."/>
            <person name="Teijaro C.N."/>
            <person name="Fluegel L."/>
            <person name="Davis C.M."/>
            <person name="Simpson J.R."/>
            <person name="Lauterbach L."/>
            <person name="Steele A.D."/>
            <person name="Gui C."/>
            <person name="Meng S."/>
            <person name="Li G."/>
            <person name="Viehrig K."/>
            <person name="Ye F."/>
            <person name="Su P."/>
            <person name="Kiefer A.F."/>
            <person name="Nichols A."/>
            <person name="Cepeda A.J."/>
            <person name="Yan W."/>
            <person name="Fan B."/>
            <person name="Jiang Y."/>
            <person name="Adhikari A."/>
            <person name="Zheng C.-J."/>
            <person name="Schuster L."/>
            <person name="Cowan T.M."/>
            <person name="Smanski M.J."/>
            <person name="Chevrette M.G."/>
            <person name="De Carvalho L.P.S."/>
            <person name="Shen B."/>
        </authorList>
    </citation>
    <scope>NUCLEOTIDE SEQUENCE [LARGE SCALE GENOMIC DNA]</scope>
    <source>
        <strain evidence="1 2">NPDC033843</strain>
    </source>
</reference>
<comment type="caution">
    <text evidence="1">The sequence shown here is derived from an EMBL/GenBank/DDBJ whole genome shotgun (WGS) entry which is preliminary data.</text>
</comment>
<evidence type="ECO:0000313" key="1">
    <source>
        <dbReference type="EMBL" id="MEU3783019.1"/>
    </source>
</evidence>
<dbReference type="Proteomes" id="UP001550739">
    <property type="component" value="Unassembled WGS sequence"/>
</dbReference>
<organism evidence="1 2">
    <name type="scientific">Streptomyces sp. 900129855</name>
    <dbReference type="NCBI Taxonomy" id="3155129"/>
    <lineage>
        <taxon>Bacteria</taxon>
        <taxon>Bacillati</taxon>
        <taxon>Actinomycetota</taxon>
        <taxon>Actinomycetes</taxon>
        <taxon>Kitasatosporales</taxon>
        <taxon>Streptomycetaceae</taxon>
        <taxon>Streptomyces</taxon>
    </lineage>
</organism>